<evidence type="ECO:0008006" key="3">
    <source>
        <dbReference type="Google" id="ProtNLM"/>
    </source>
</evidence>
<proteinExistence type="predicted"/>
<reference evidence="1 2" key="1">
    <citation type="journal article" date="2021" name="Microbiol. Spectr.">
        <title>A Single Bacterium Capable of Oxidation and Reduction of Iron at Circumneutral pH.</title>
        <authorList>
            <person name="Kato S."/>
            <person name="Ohkuma M."/>
        </authorList>
    </citation>
    <scope>NUCLEOTIDE SEQUENCE [LARGE SCALE GENOMIC DNA]</scope>
    <source>
        <strain evidence="1 2">MIZ03</strain>
    </source>
</reference>
<dbReference type="Proteomes" id="UP000824366">
    <property type="component" value="Chromosome"/>
</dbReference>
<gene>
    <name evidence="1" type="ORF">MIZ03_4240</name>
</gene>
<evidence type="ECO:0000313" key="2">
    <source>
        <dbReference type="Proteomes" id="UP000824366"/>
    </source>
</evidence>
<evidence type="ECO:0000313" key="1">
    <source>
        <dbReference type="EMBL" id="BCO29325.1"/>
    </source>
</evidence>
<protein>
    <recommendedName>
        <fullName evidence="3">Cytochrome c domain-containing protein</fullName>
    </recommendedName>
</protein>
<dbReference type="EMBL" id="AP024238">
    <property type="protein sequence ID" value="BCO29325.1"/>
    <property type="molecule type" value="Genomic_DNA"/>
</dbReference>
<keyword evidence="2" id="KW-1185">Reference proteome</keyword>
<accession>A0ABM7MSH1</accession>
<sequence>MPVSPSTRFRFSRIVQVGCVVVALTSGFVSNVFAQEQKRMSLAEQMIQDMKDGKLAAPGADDHVVQELIIKRSIPITYKYISTLMSTPNAFGPGVACTVCHNSNDPSKSYRGLDLSTCKGIIEGSTEKPKRALFVAGKDPKRDILIRRLRNNRMPLGQSFDNPTYTPNHMLVKNWIDDGAKNDENFQKNVQPLFKTPNAFGPETPACTSCHMSNQEPPSFHELNLGTYEGILLGADSVAKGVAKATKVIVPGNSSLSFVWQHLSEDRMPPGISPAEPRDHPNTTILSAWIKQGAKCD</sequence>
<dbReference type="RefSeq" id="WP_223905278.1">
    <property type="nucleotide sequence ID" value="NZ_AP024238.1"/>
</dbReference>
<name>A0ABM7MSH1_9BURK</name>
<dbReference type="PANTHER" id="PTHR35889:SF3">
    <property type="entry name" value="F-BOX DOMAIN-CONTAINING PROTEIN"/>
    <property type="match status" value="1"/>
</dbReference>
<dbReference type="PANTHER" id="PTHR35889">
    <property type="entry name" value="CYCLOINULO-OLIGOSACCHARIDE FRUCTANOTRANSFERASE-RELATED"/>
    <property type="match status" value="1"/>
</dbReference>
<organism evidence="1 2">
    <name type="scientific">Rhodoferax lithotrophicus</name>
    <dbReference type="NCBI Taxonomy" id="2798804"/>
    <lineage>
        <taxon>Bacteria</taxon>
        <taxon>Pseudomonadati</taxon>
        <taxon>Pseudomonadota</taxon>
        <taxon>Betaproteobacteria</taxon>
        <taxon>Burkholderiales</taxon>
        <taxon>Comamonadaceae</taxon>
        <taxon>Rhodoferax</taxon>
    </lineage>
</organism>